<dbReference type="Pfam" id="PF06776">
    <property type="entry name" value="IalB"/>
    <property type="match status" value="1"/>
</dbReference>
<organism evidence="2 3">
    <name type="scientific">Roseomonas elaeocarpi</name>
    <dbReference type="NCBI Taxonomy" id="907779"/>
    <lineage>
        <taxon>Bacteria</taxon>
        <taxon>Pseudomonadati</taxon>
        <taxon>Pseudomonadota</taxon>
        <taxon>Alphaproteobacteria</taxon>
        <taxon>Acetobacterales</taxon>
        <taxon>Roseomonadaceae</taxon>
        <taxon>Roseomonas</taxon>
    </lineage>
</organism>
<protein>
    <submittedName>
        <fullName evidence="2">Invasion associated locus B family protein</fullName>
    </submittedName>
</protein>
<proteinExistence type="predicted"/>
<gene>
    <name evidence="2" type="ORF">ACFFGY_17270</name>
</gene>
<evidence type="ECO:0000313" key="2">
    <source>
        <dbReference type="EMBL" id="MFC0410007.1"/>
    </source>
</evidence>
<keyword evidence="3" id="KW-1185">Reference proteome</keyword>
<feature type="signal peptide" evidence="1">
    <location>
        <begin position="1"/>
        <end position="31"/>
    </location>
</feature>
<feature type="chain" id="PRO_5046437467" evidence="1">
    <location>
        <begin position="32"/>
        <end position="183"/>
    </location>
</feature>
<accession>A0ABV6JW98</accession>
<evidence type="ECO:0000313" key="3">
    <source>
        <dbReference type="Proteomes" id="UP001589865"/>
    </source>
</evidence>
<reference evidence="2 3" key="1">
    <citation type="submission" date="2024-09" db="EMBL/GenBank/DDBJ databases">
        <authorList>
            <person name="Sun Q."/>
            <person name="Mori K."/>
        </authorList>
    </citation>
    <scope>NUCLEOTIDE SEQUENCE [LARGE SCALE GENOMIC DNA]</scope>
    <source>
        <strain evidence="2 3">TBRC 5777</strain>
    </source>
</reference>
<name>A0ABV6JW98_9PROT</name>
<keyword evidence="1" id="KW-0732">Signal</keyword>
<dbReference type="Gene3D" id="2.60.40.1880">
    <property type="entry name" value="Invasion associated locus B (IalB) protein"/>
    <property type="match status" value="1"/>
</dbReference>
<dbReference type="InterPro" id="IPR038696">
    <property type="entry name" value="IalB_sf"/>
</dbReference>
<dbReference type="InterPro" id="IPR010642">
    <property type="entry name" value="Invasion_prot_B"/>
</dbReference>
<evidence type="ECO:0000256" key="1">
    <source>
        <dbReference type="SAM" id="SignalP"/>
    </source>
</evidence>
<comment type="caution">
    <text evidence="2">The sequence shown here is derived from an EMBL/GenBank/DDBJ whole genome shotgun (WGS) entry which is preliminary data.</text>
</comment>
<dbReference type="RefSeq" id="WP_377045753.1">
    <property type="nucleotide sequence ID" value="NZ_JBHLUN010000012.1"/>
</dbReference>
<dbReference type="EMBL" id="JBHLUN010000012">
    <property type="protein sequence ID" value="MFC0410007.1"/>
    <property type="molecule type" value="Genomic_DNA"/>
</dbReference>
<dbReference type="Proteomes" id="UP001589865">
    <property type="component" value="Unassembled WGS sequence"/>
</dbReference>
<sequence length="183" mass="19142">MLRPLICRRMKPQLFLTLAALSFLAPAPAFAQARGAAAPQRLGSFGNWTAATHQEGGAKVCYAFTRASKSEGGGNRQNVMLTVTQRPQGRDQVAASLGYALRRDAGNDDVSGNVGGNDLRFYGAGTNAFAQEGTAAVAAFKAGRDLVVKGPGPQNKGGTTDTFSLSGFSAAYDAISKECPPRR</sequence>